<dbReference type="OrthoDB" id="9767568at2"/>
<dbReference type="AlphaFoldDB" id="A0A5S9IQK0"/>
<keyword evidence="5 8" id="KW-0812">Transmembrane</keyword>
<dbReference type="NCBIfam" id="TIGR00751">
    <property type="entry name" value="menA"/>
    <property type="match status" value="1"/>
</dbReference>
<keyword evidence="6 8" id="KW-1133">Transmembrane helix</keyword>
<comment type="function">
    <text evidence="8">Conversion of 1,4-dihydroxy-2-naphthoate (DHNA) to demethylmenaquinone (DMK).</text>
</comment>
<dbReference type="UniPathway" id="UPA00079">
    <property type="reaction ID" value="UER00168"/>
</dbReference>
<evidence type="ECO:0000256" key="3">
    <source>
        <dbReference type="ARBA" id="ARBA00022475"/>
    </source>
</evidence>
<evidence type="ECO:0000256" key="1">
    <source>
        <dbReference type="ARBA" id="ARBA00004141"/>
    </source>
</evidence>
<accession>A0A5S9IQK0</accession>
<evidence type="ECO:0000313" key="10">
    <source>
        <dbReference type="EMBL" id="BBM85887.1"/>
    </source>
</evidence>
<dbReference type="InterPro" id="IPR044878">
    <property type="entry name" value="UbiA_sf"/>
</dbReference>
<dbReference type="Proteomes" id="UP000326354">
    <property type="component" value="Chromosome"/>
</dbReference>
<dbReference type="PANTHER" id="PTHR13929:SF0">
    <property type="entry name" value="UBIA PRENYLTRANSFERASE DOMAIN-CONTAINING PROTEIN 1"/>
    <property type="match status" value="1"/>
</dbReference>
<keyword evidence="7 8" id="KW-0472">Membrane</keyword>
<dbReference type="EC" id="2.5.1.74" evidence="8 9"/>
<feature type="transmembrane region" description="Helical" evidence="8">
    <location>
        <begin position="171"/>
        <end position="193"/>
    </location>
</feature>
<evidence type="ECO:0000256" key="9">
    <source>
        <dbReference type="NCBIfam" id="TIGR00751"/>
    </source>
</evidence>
<sequence length="294" mass="32443">MENSFVKTWFLAMRPKTLWAAVSPVIVGTAMAYGDGFFHLVIFAVTMSCAIAIQIGTNFANDYYDFVKGADTEERMGPTRATQAGWVTPQIMKRAFIFTFAIAFFCGLYLAWHGGVYILLIGIVSIICGIIYTGGPYPLGYNGLGDIFVLIFFGPVAVGGTYYLQTSNIEFVHILCGLALGALATAIIIVNNLRDMATDVKVGKRTLAVRFGKTFTYIEYALCFLGAFALPLYLYFTQIKEPNILYTLLPAPIACILFVKILRLEGKQLNPLLGQTALVLLLYSLCFSVAWIWS</sequence>
<dbReference type="Gene3D" id="1.10.357.140">
    <property type="entry name" value="UbiA prenyltransferase"/>
    <property type="match status" value="1"/>
</dbReference>
<feature type="transmembrane region" description="Helical" evidence="8">
    <location>
        <begin position="242"/>
        <end position="260"/>
    </location>
</feature>
<keyword evidence="3 8" id="KW-1003">Cell membrane</keyword>
<reference evidence="10 11" key="1">
    <citation type="submission" date="2019-08" db="EMBL/GenBank/DDBJ databases">
        <title>Complete genome sequence of Candidatus Uab amorphum.</title>
        <authorList>
            <person name="Shiratori T."/>
            <person name="Suzuki S."/>
            <person name="Kakizawa Y."/>
            <person name="Ishida K."/>
        </authorList>
    </citation>
    <scope>NUCLEOTIDE SEQUENCE [LARGE SCALE GENOMIC DNA]</scope>
    <source>
        <strain evidence="10 11">SRT547</strain>
    </source>
</reference>
<dbReference type="NCBIfam" id="NF004751">
    <property type="entry name" value="PRK06080.1-3"/>
    <property type="match status" value="1"/>
</dbReference>
<feature type="transmembrane region" description="Helical" evidence="8">
    <location>
        <begin position="42"/>
        <end position="60"/>
    </location>
</feature>
<dbReference type="InterPro" id="IPR000537">
    <property type="entry name" value="UbiA_prenyltransferase"/>
</dbReference>
<comment type="catalytic activity">
    <reaction evidence="8">
        <text>an all-trans-polyprenyl diphosphate + 1,4-dihydroxy-2-naphthoate + H(+) = a 2-demethylmenaquinol + CO2 + diphosphate</text>
        <dbReference type="Rhea" id="RHEA:26478"/>
        <dbReference type="Rhea" id="RHEA-COMP:9563"/>
        <dbReference type="Rhea" id="RHEA-COMP:9564"/>
        <dbReference type="ChEBI" id="CHEBI:11173"/>
        <dbReference type="ChEBI" id="CHEBI:15378"/>
        <dbReference type="ChEBI" id="CHEBI:16526"/>
        <dbReference type="ChEBI" id="CHEBI:33019"/>
        <dbReference type="ChEBI" id="CHEBI:55437"/>
        <dbReference type="ChEBI" id="CHEBI:58914"/>
        <dbReference type="EC" id="2.5.1.74"/>
    </reaction>
</comment>
<comment type="subcellular location">
    <subcellularLocation>
        <location evidence="8">Cell membrane</location>
        <topology evidence="8">Multi-pass membrane protein</topology>
    </subcellularLocation>
    <subcellularLocation>
        <location evidence="1">Membrane</location>
        <topology evidence="1">Multi-pass membrane protein</topology>
    </subcellularLocation>
</comment>
<feature type="transmembrane region" description="Helical" evidence="8">
    <location>
        <begin position="272"/>
        <end position="293"/>
    </location>
</feature>
<dbReference type="GO" id="GO:0005886">
    <property type="term" value="C:plasma membrane"/>
    <property type="evidence" value="ECO:0007669"/>
    <property type="project" value="UniProtKB-SubCell"/>
</dbReference>
<gene>
    <name evidence="8" type="primary">menA</name>
    <name evidence="10" type="ORF">UABAM_04269</name>
</gene>
<proteinExistence type="inferred from homology"/>
<dbReference type="InterPro" id="IPR026046">
    <property type="entry name" value="UBIAD1"/>
</dbReference>
<keyword evidence="11" id="KW-1185">Reference proteome</keyword>
<dbReference type="HAMAP" id="MF_01937">
    <property type="entry name" value="MenA_1"/>
    <property type="match status" value="1"/>
</dbReference>
<evidence type="ECO:0000313" key="11">
    <source>
        <dbReference type="Proteomes" id="UP000326354"/>
    </source>
</evidence>
<dbReference type="EMBL" id="AP019860">
    <property type="protein sequence ID" value="BBM85887.1"/>
    <property type="molecule type" value="Genomic_DNA"/>
</dbReference>
<feature type="transmembrane region" description="Helical" evidence="8">
    <location>
        <begin position="214"/>
        <end position="236"/>
    </location>
</feature>
<comment type="pathway">
    <text evidence="8">Quinol/quinone metabolism; menaquinone biosynthesis; menaquinol from 1,4-dihydroxy-2-naphthoate: step 1/2.</text>
</comment>
<evidence type="ECO:0000256" key="8">
    <source>
        <dbReference type="HAMAP-Rule" id="MF_01937"/>
    </source>
</evidence>
<dbReference type="Gene3D" id="1.20.120.1780">
    <property type="entry name" value="UbiA prenyltransferase"/>
    <property type="match status" value="1"/>
</dbReference>
<evidence type="ECO:0000256" key="7">
    <source>
        <dbReference type="ARBA" id="ARBA00023136"/>
    </source>
</evidence>
<organism evidence="10 11">
    <name type="scientific">Uabimicrobium amorphum</name>
    <dbReference type="NCBI Taxonomy" id="2596890"/>
    <lineage>
        <taxon>Bacteria</taxon>
        <taxon>Pseudomonadati</taxon>
        <taxon>Planctomycetota</taxon>
        <taxon>Candidatus Uabimicrobiia</taxon>
        <taxon>Candidatus Uabimicrobiales</taxon>
        <taxon>Candidatus Uabimicrobiaceae</taxon>
        <taxon>Candidatus Uabimicrobium</taxon>
    </lineage>
</organism>
<dbReference type="GO" id="GO:0046428">
    <property type="term" value="F:1,4-dihydroxy-2-naphthoate polyprenyltransferase activity"/>
    <property type="evidence" value="ECO:0007669"/>
    <property type="project" value="UniProtKB-UniRule"/>
</dbReference>
<evidence type="ECO:0000256" key="5">
    <source>
        <dbReference type="ARBA" id="ARBA00022692"/>
    </source>
</evidence>
<evidence type="ECO:0000256" key="6">
    <source>
        <dbReference type="ARBA" id="ARBA00022989"/>
    </source>
</evidence>
<dbReference type="Pfam" id="PF01040">
    <property type="entry name" value="UbiA"/>
    <property type="match status" value="1"/>
</dbReference>
<dbReference type="PIRSF" id="PIRSF005355">
    <property type="entry name" value="UBIAD1"/>
    <property type="match status" value="1"/>
</dbReference>
<evidence type="ECO:0000256" key="4">
    <source>
        <dbReference type="ARBA" id="ARBA00022679"/>
    </source>
</evidence>
<dbReference type="RefSeq" id="WP_151969975.1">
    <property type="nucleotide sequence ID" value="NZ_AP019860.1"/>
</dbReference>
<feature type="transmembrane region" description="Helical" evidence="8">
    <location>
        <begin position="118"/>
        <end position="135"/>
    </location>
</feature>
<feature type="transmembrane region" description="Helical" evidence="8">
    <location>
        <begin position="147"/>
        <end position="165"/>
    </location>
</feature>
<dbReference type="KEGG" id="uam:UABAM_04269"/>
<feature type="transmembrane region" description="Helical" evidence="8">
    <location>
        <begin position="95"/>
        <end position="112"/>
    </location>
</feature>
<dbReference type="CDD" id="cd13962">
    <property type="entry name" value="PT_UbiA_UBIAD1"/>
    <property type="match status" value="1"/>
</dbReference>
<protein>
    <recommendedName>
        <fullName evidence="8 9">1,4-dihydroxy-2-naphthoate octaprenyltransferase</fullName>
        <shortName evidence="8">DHNA-octaprenyltransferase</shortName>
        <ecNumber evidence="8 9">2.5.1.74</ecNumber>
    </recommendedName>
</protein>
<dbReference type="InterPro" id="IPR004657">
    <property type="entry name" value="MenA"/>
</dbReference>
<name>A0A5S9IQK0_UABAM</name>
<dbReference type="GO" id="GO:0009234">
    <property type="term" value="P:menaquinone biosynthetic process"/>
    <property type="evidence" value="ECO:0007669"/>
    <property type="project" value="UniProtKB-UniRule"/>
</dbReference>
<keyword evidence="2 8" id="KW-0474">Menaquinone biosynthesis</keyword>
<dbReference type="GO" id="GO:0042371">
    <property type="term" value="P:vitamin K biosynthetic process"/>
    <property type="evidence" value="ECO:0007669"/>
    <property type="project" value="TreeGrafter"/>
</dbReference>
<keyword evidence="4 8" id="KW-0808">Transferase</keyword>
<dbReference type="PANTHER" id="PTHR13929">
    <property type="entry name" value="1,4-DIHYDROXY-2-NAPHTHOATE OCTAPRENYLTRANSFERASE"/>
    <property type="match status" value="1"/>
</dbReference>
<comment type="similarity">
    <text evidence="8">Belongs to the MenA family. Type 1 subfamily.</text>
</comment>
<evidence type="ECO:0000256" key="2">
    <source>
        <dbReference type="ARBA" id="ARBA00022428"/>
    </source>
</evidence>